<reference evidence="2 3" key="1">
    <citation type="submission" date="2019-03" db="EMBL/GenBank/DDBJ databases">
        <title>Genomic Encyclopedia of Type Strains, Phase IV (KMG-IV): sequencing the most valuable type-strain genomes for metagenomic binning, comparative biology and taxonomic classification.</title>
        <authorList>
            <person name="Goeker M."/>
        </authorList>
    </citation>
    <scope>NUCLEOTIDE SEQUENCE [LARGE SCALE GENOMIC DNA]</scope>
    <source>
        <strain evidence="2 3">DSM 103428</strain>
    </source>
</reference>
<dbReference type="EMBL" id="SMGK01000001">
    <property type="protein sequence ID" value="TCK75066.1"/>
    <property type="molecule type" value="Genomic_DNA"/>
</dbReference>
<name>A0A4R1L9N0_9BACT</name>
<dbReference type="Gene3D" id="2.40.160.20">
    <property type="match status" value="1"/>
</dbReference>
<gene>
    <name evidence="2" type="ORF">C7378_0045</name>
</gene>
<evidence type="ECO:0000313" key="2">
    <source>
        <dbReference type="EMBL" id="TCK75066.1"/>
    </source>
</evidence>
<organism evidence="2 3">
    <name type="scientific">Acidipila rosea</name>
    <dbReference type="NCBI Taxonomy" id="768535"/>
    <lineage>
        <taxon>Bacteria</taxon>
        <taxon>Pseudomonadati</taxon>
        <taxon>Acidobacteriota</taxon>
        <taxon>Terriglobia</taxon>
        <taxon>Terriglobales</taxon>
        <taxon>Acidobacteriaceae</taxon>
        <taxon>Acidipila</taxon>
    </lineage>
</organism>
<dbReference type="AlphaFoldDB" id="A0A4R1L9N0"/>
<dbReference type="OrthoDB" id="121699at2"/>
<proteinExistence type="predicted"/>
<comment type="caution">
    <text evidence="2">The sequence shown here is derived from an EMBL/GenBank/DDBJ whole genome shotgun (WGS) entry which is preliminary data.</text>
</comment>
<dbReference type="SUPFAM" id="SSF56925">
    <property type="entry name" value="OMPA-like"/>
    <property type="match status" value="1"/>
</dbReference>
<evidence type="ECO:0000256" key="1">
    <source>
        <dbReference type="SAM" id="SignalP"/>
    </source>
</evidence>
<protein>
    <submittedName>
        <fullName evidence="2">Outer membrane protein with beta-barrel domain</fullName>
    </submittedName>
</protein>
<dbReference type="InterPro" id="IPR011250">
    <property type="entry name" value="OMP/PagP_B-barrel"/>
</dbReference>
<sequence>MFDNTFLKRLSYFLLLLPFALTTMNASAAQPTSSAPANRWLFDVGAGGAIPAGGTSSYVHPGFNITAGGGYRLSGSLSVWLDVGLAINGMTQIVLQREQQPLGHFFFPTFAVDPTYSFAPHGRWRSYVSGGAGMSVKEVAFSQPSSPYHYTFGDHALVQASKSSLQPMVDFGGGIGYHLHSQGRTSMFLESRYMRLFTPAGQFPGFEVSGTNLIPLTLGVRW</sequence>
<evidence type="ECO:0000313" key="3">
    <source>
        <dbReference type="Proteomes" id="UP000295210"/>
    </source>
</evidence>
<feature type="signal peptide" evidence="1">
    <location>
        <begin position="1"/>
        <end position="28"/>
    </location>
</feature>
<keyword evidence="1" id="KW-0732">Signal</keyword>
<dbReference type="Proteomes" id="UP000295210">
    <property type="component" value="Unassembled WGS sequence"/>
</dbReference>
<feature type="chain" id="PRO_5020866965" evidence="1">
    <location>
        <begin position="29"/>
        <end position="222"/>
    </location>
</feature>
<accession>A0A4R1L9N0</accession>
<keyword evidence="3" id="KW-1185">Reference proteome</keyword>